<dbReference type="GO" id="GO:0044781">
    <property type="term" value="P:bacterial-type flagellum organization"/>
    <property type="evidence" value="ECO:0007669"/>
    <property type="project" value="UniProtKB-UniRule"/>
</dbReference>
<evidence type="ECO:0000256" key="6">
    <source>
        <dbReference type="ARBA" id="ARBA00022741"/>
    </source>
</evidence>
<evidence type="ECO:0000259" key="15">
    <source>
        <dbReference type="SMART" id="SM00962"/>
    </source>
</evidence>
<evidence type="ECO:0000256" key="11">
    <source>
        <dbReference type="ARBA" id="ARBA00023225"/>
    </source>
</evidence>
<dbReference type="GO" id="GO:0003924">
    <property type="term" value="F:GTPase activity"/>
    <property type="evidence" value="ECO:0007669"/>
    <property type="project" value="UniProtKB-UniRule"/>
</dbReference>
<dbReference type="InterPro" id="IPR027417">
    <property type="entry name" value="P-loop_NTPase"/>
</dbReference>
<keyword evidence="4" id="KW-0813">Transport</keyword>
<keyword evidence="16" id="KW-0969">Cilium</keyword>
<organism evidence="16 17">
    <name type="scientific">Bacillus oleivorans</name>
    <dbReference type="NCBI Taxonomy" id="1448271"/>
    <lineage>
        <taxon>Bacteria</taxon>
        <taxon>Bacillati</taxon>
        <taxon>Bacillota</taxon>
        <taxon>Bacilli</taxon>
        <taxon>Bacillales</taxon>
        <taxon>Bacillaceae</taxon>
        <taxon>Bacillus</taxon>
    </lineage>
</organism>
<dbReference type="GO" id="GO:0005525">
    <property type="term" value="F:GTP binding"/>
    <property type="evidence" value="ECO:0007669"/>
    <property type="project" value="UniProtKB-UniRule"/>
</dbReference>
<dbReference type="GO" id="GO:0005047">
    <property type="term" value="F:signal recognition particle binding"/>
    <property type="evidence" value="ECO:0007669"/>
    <property type="project" value="TreeGrafter"/>
</dbReference>
<evidence type="ECO:0000256" key="7">
    <source>
        <dbReference type="ARBA" id="ARBA00022795"/>
    </source>
</evidence>
<dbReference type="NCBIfam" id="TIGR03499">
    <property type="entry name" value="FlhF"/>
    <property type="match status" value="1"/>
</dbReference>
<protein>
    <recommendedName>
        <fullName evidence="3 13">Flagellar biosynthesis protein FlhF</fullName>
    </recommendedName>
</protein>
<dbReference type="EMBL" id="OAOP01000007">
    <property type="protein sequence ID" value="SNX73696.1"/>
    <property type="molecule type" value="Genomic_DNA"/>
</dbReference>
<evidence type="ECO:0000256" key="3">
    <source>
        <dbReference type="ARBA" id="ARBA00014919"/>
    </source>
</evidence>
<evidence type="ECO:0000256" key="5">
    <source>
        <dbReference type="ARBA" id="ARBA00022475"/>
    </source>
</evidence>
<dbReference type="GO" id="GO:0005886">
    <property type="term" value="C:plasma membrane"/>
    <property type="evidence" value="ECO:0007669"/>
    <property type="project" value="UniProtKB-SubCell"/>
</dbReference>
<reference evidence="16 17" key="1">
    <citation type="submission" date="2017-08" db="EMBL/GenBank/DDBJ databases">
        <authorList>
            <person name="de Groot N.N."/>
        </authorList>
    </citation>
    <scope>NUCLEOTIDE SEQUENCE [LARGE SCALE GENOMIC DNA]</scope>
    <source>
        <strain evidence="16 17">JC228</strain>
    </source>
</reference>
<proteinExistence type="inferred from homology"/>
<dbReference type="PANTHER" id="PTHR43134">
    <property type="entry name" value="SIGNAL RECOGNITION PARTICLE RECEPTOR SUBUNIT ALPHA"/>
    <property type="match status" value="1"/>
</dbReference>
<name>A0A285D305_9BACI</name>
<dbReference type="SMART" id="SM00382">
    <property type="entry name" value="AAA"/>
    <property type="match status" value="1"/>
</dbReference>
<evidence type="ECO:0000256" key="9">
    <source>
        <dbReference type="ARBA" id="ARBA00023134"/>
    </source>
</evidence>
<accession>A0A285D305</accession>
<evidence type="ECO:0000256" key="2">
    <source>
        <dbReference type="ARBA" id="ARBA00008531"/>
    </source>
</evidence>
<evidence type="ECO:0000256" key="1">
    <source>
        <dbReference type="ARBA" id="ARBA00004413"/>
    </source>
</evidence>
<evidence type="ECO:0000313" key="16">
    <source>
        <dbReference type="EMBL" id="SNX73696.1"/>
    </source>
</evidence>
<feature type="domain" description="AAA+ ATPase" evidence="14">
    <location>
        <begin position="182"/>
        <end position="334"/>
    </location>
</feature>
<dbReference type="InterPro" id="IPR020006">
    <property type="entry name" value="FlhF"/>
</dbReference>
<dbReference type="GO" id="GO:0015031">
    <property type="term" value="P:protein transport"/>
    <property type="evidence" value="ECO:0007669"/>
    <property type="project" value="UniProtKB-KW"/>
</dbReference>
<keyword evidence="10" id="KW-0472">Membrane</keyword>
<keyword evidence="7" id="KW-1005">Bacterial flagellum biogenesis</keyword>
<evidence type="ECO:0000256" key="10">
    <source>
        <dbReference type="ARBA" id="ARBA00023136"/>
    </source>
</evidence>
<dbReference type="InterPro" id="IPR003593">
    <property type="entry name" value="AAA+_ATPase"/>
</dbReference>
<keyword evidence="11" id="KW-1006">Bacterial flagellum protein export</keyword>
<dbReference type="PANTHER" id="PTHR43134:SF3">
    <property type="entry name" value="FLAGELLAR BIOSYNTHESIS PROTEIN FLHF"/>
    <property type="match status" value="1"/>
</dbReference>
<dbReference type="FunFam" id="3.40.50.300:FF:000695">
    <property type="entry name" value="Flagellar biosynthesis regulator FlhF"/>
    <property type="match status" value="1"/>
</dbReference>
<dbReference type="RefSeq" id="WP_097159605.1">
    <property type="nucleotide sequence ID" value="NZ_JBEPMQ010000007.1"/>
</dbReference>
<comment type="function">
    <text evidence="12">Necessary for flagellar biosynthesis. May be involved in translocation of the flagellum.</text>
</comment>
<dbReference type="Proteomes" id="UP000219546">
    <property type="component" value="Unassembled WGS sequence"/>
</dbReference>
<gene>
    <name evidence="16" type="ORF">SAMN05877753_107182</name>
</gene>
<dbReference type="Pfam" id="PF00448">
    <property type="entry name" value="SRP54"/>
    <property type="match status" value="1"/>
</dbReference>
<dbReference type="GO" id="GO:0006614">
    <property type="term" value="P:SRP-dependent cotranslational protein targeting to membrane"/>
    <property type="evidence" value="ECO:0007669"/>
    <property type="project" value="UniProtKB-UniRule"/>
</dbReference>
<sequence length="376" mass="42234">MKFKKYMGPSLPEVMKKVRAELGQNAVIINSKTVYKGGVMGLFKKKYIEVVAAIDPSAVEPVKLPSQHPEKLAADMAAVTTRSKMKEYNPDLGLLLKEVQQLKQGLYRTQAEFIVPEALKPMLNLLAEQGVAPFLLNQWAPILTELYYKEQKPENTDKLKSLLAQTIFEGKDPLLDGSELLEKKFVALVGPTGVGKTTTLAKLAAKSILKDRKKVAFITTDTYRIAAIEQLKTYANIVGAPVEVCYNLEDFSRAKARFSNYDTIFIDTAGRNFRNGQYVEDLKEVIDFKEDVQTFLTIALTAKEYDIKQIIEQFSQLHIDRFIFTKLDETSQIGMILNLIWDTGIGVGFLTTGQNVPDDLKVADKEWLLSHLLGDM</sequence>
<evidence type="ECO:0000259" key="14">
    <source>
        <dbReference type="SMART" id="SM00382"/>
    </source>
</evidence>
<evidence type="ECO:0000313" key="17">
    <source>
        <dbReference type="Proteomes" id="UP000219546"/>
    </source>
</evidence>
<dbReference type="Gene3D" id="1.20.120.1380">
    <property type="entry name" value="Flagellar FlhF biosynthesis protein, N domain"/>
    <property type="match status" value="1"/>
</dbReference>
<dbReference type="SUPFAM" id="SSF52540">
    <property type="entry name" value="P-loop containing nucleoside triphosphate hydrolases"/>
    <property type="match status" value="2"/>
</dbReference>
<comment type="similarity">
    <text evidence="2">Belongs to the GTP-binding SRP family.</text>
</comment>
<keyword evidence="5" id="KW-1003">Cell membrane</keyword>
<comment type="subcellular location">
    <subcellularLocation>
        <location evidence="1">Cell membrane</location>
        <topology evidence="1">Peripheral membrane protein</topology>
        <orientation evidence="1">Cytoplasmic side</orientation>
    </subcellularLocation>
</comment>
<dbReference type="AlphaFoldDB" id="A0A285D305"/>
<dbReference type="CDD" id="cd17873">
    <property type="entry name" value="FlhF"/>
    <property type="match status" value="1"/>
</dbReference>
<keyword evidence="17" id="KW-1185">Reference proteome</keyword>
<dbReference type="InterPro" id="IPR047040">
    <property type="entry name" value="FlhF__GTPase_dom"/>
</dbReference>
<keyword evidence="9" id="KW-0342">GTP-binding</keyword>
<evidence type="ECO:0000256" key="8">
    <source>
        <dbReference type="ARBA" id="ARBA00022927"/>
    </source>
</evidence>
<keyword evidence="6" id="KW-0547">Nucleotide-binding</keyword>
<dbReference type="OrthoDB" id="9778554at2"/>
<dbReference type="Gene3D" id="3.40.50.300">
    <property type="entry name" value="P-loop containing nucleotide triphosphate hydrolases"/>
    <property type="match status" value="1"/>
</dbReference>
<dbReference type="InterPro" id="IPR000897">
    <property type="entry name" value="SRP54_GTPase_dom"/>
</dbReference>
<evidence type="ECO:0000256" key="13">
    <source>
        <dbReference type="NCBIfam" id="TIGR03499"/>
    </source>
</evidence>
<keyword evidence="16" id="KW-0282">Flagellum</keyword>
<evidence type="ECO:0000256" key="4">
    <source>
        <dbReference type="ARBA" id="ARBA00022448"/>
    </source>
</evidence>
<evidence type="ECO:0000256" key="12">
    <source>
        <dbReference type="ARBA" id="ARBA00025337"/>
    </source>
</evidence>
<keyword evidence="16" id="KW-0966">Cell projection</keyword>
<keyword evidence="8" id="KW-0653">Protein transport</keyword>
<feature type="domain" description="SRP54-type proteins GTP-binding" evidence="15">
    <location>
        <begin position="183"/>
        <end position="374"/>
    </location>
</feature>
<dbReference type="SMART" id="SM00962">
    <property type="entry name" value="SRP54"/>
    <property type="match status" value="1"/>
</dbReference>